<dbReference type="InterPro" id="IPR018649">
    <property type="entry name" value="SHOCT"/>
</dbReference>
<dbReference type="AlphaFoldDB" id="A0A6J6BR57"/>
<dbReference type="Pfam" id="PF09851">
    <property type="entry name" value="SHOCT"/>
    <property type="match status" value="1"/>
</dbReference>
<accession>A0A6J6BR57</accession>
<proteinExistence type="predicted"/>
<evidence type="ECO:0000313" key="2">
    <source>
        <dbReference type="EMBL" id="CAB4541137.1"/>
    </source>
</evidence>
<gene>
    <name evidence="2" type="ORF">UFOPK1493_00319</name>
</gene>
<name>A0A6J6BR57_9ZZZZ</name>
<dbReference type="EMBL" id="CAEZSR010000006">
    <property type="protein sequence ID" value="CAB4541137.1"/>
    <property type="molecule type" value="Genomic_DNA"/>
</dbReference>
<evidence type="ECO:0000259" key="1">
    <source>
        <dbReference type="Pfam" id="PF09851"/>
    </source>
</evidence>
<sequence>MGELERLAKLHEAGHLTAAEFAEAKQRLLGG</sequence>
<organism evidence="2">
    <name type="scientific">freshwater metagenome</name>
    <dbReference type="NCBI Taxonomy" id="449393"/>
    <lineage>
        <taxon>unclassified sequences</taxon>
        <taxon>metagenomes</taxon>
        <taxon>ecological metagenomes</taxon>
    </lineage>
</organism>
<feature type="domain" description="SHOCT" evidence="1">
    <location>
        <begin position="3"/>
        <end position="29"/>
    </location>
</feature>
<reference evidence="2" key="1">
    <citation type="submission" date="2020-05" db="EMBL/GenBank/DDBJ databases">
        <authorList>
            <person name="Chiriac C."/>
            <person name="Salcher M."/>
            <person name="Ghai R."/>
            <person name="Kavagutti S V."/>
        </authorList>
    </citation>
    <scope>NUCLEOTIDE SEQUENCE</scope>
</reference>
<protein>
    <submittedName>
        <fullName evidence="2">Unannotated protein</fullName>
    </submittedName>
</protein>